<dbReference type="InterPro" id="IPR001509">
    <property type="entry name" value="Epimerase_deHydtase"/>
</dbReference>
<dbReference type="EMBL" id="FQXC01000003">
    <property type="protein sequence ID" value="SHH57848.1"/>
    <property type="molecule type" value="Genomic_DNA"/>
</dbReference>
<sequence length="334" mass="37729">MTRVLITGTAGFIGFHLARLLLRDGFVVHGYDALTDYYDVTLKERRNQRLLQSAAYSFTHATLEEPETFERIAGDFAPDIIVHLAGQAGVRYSLENPRAYLDSNLVGTFNVMEAARQLKVQHLLMASTSSVYGANEEMPFKETDKADTPLTFYAATKKANEAMAHSYAHLWQIPTTMFRFFTVYGPWGRPDMALFKFTKGIFDGTPIDIYNHGEMYRDFTYVDDLVRGIRLLMDAVPDGPETAVEGDTLSPAAPYRVVNIGNSDKVRLLDFVEAIEAEIGIGAKRNYMEMQKGDVVATWADASLLRNLTGYAPETDVRTGVKRFVEWYREYYDV</sequence>
<name>A0A1M5U4H6_9RHOB</name>
<dbReference type="Pfam" id="PF01370">
    <property type="entry name" value="Epimerase"/>
    <property type="match status" value="1"/>
</dbReference>
<gene>
    <name evidence="3" type="ORF">SAMN05443551_2484</name>
</gene>
<dbReference type="RefSeq" id="WP_072777871.1">
    <property type="nucleotide sequence ID" value="NZ_FQXC01000003.1"/>
</dbReference>
<dbReference type="AlphaFoldDB" id="A0A1M5U4H6"/>
<proteinExistence type="predicted"/>
<evidence type="ECO:0000256" key="1">
    <source>
        <dbReference type="ARBA" id="ARBA00023027"/>
    </source>
</evidence>
<organism evidence="3 4">
    <name type="scientific">Marivita hallyeonensis</name>
    <dbReference type="NCBI Taxonomy" id="996342"/>
    <lineage>
        <taxon>Bacteria</taxon>
        <taxon>Pseudomonadati</taxon>
        <taxon>Pseudomonadota</taxon>
        <taxon>Alphaproteobacteria</taxon>
        <taxon>Rhodobacterales</taxon>
        <taxon>Roseobacteraceae</taxon>
        <taxon>Marivita</taxon>
    </lineage>
</organism>
<dbReference type="PANTHER" id="PTHR43574">
    <property type="entry name" value="EPIMERASE-RELATED"/>
    <property type="match status" value="1"/>
</dbReference>
<evidence type="ECO:0000313" key="3">
    <source>
        <dbReference type="EMBL" id="SHH57848.1"/>
    </source>
</evidence>
<feature type="domain" description="NAD-dependent epimerase/dehydratase" evidence="2">
    <location>
        <begin position="4"/>
        <end position="240"/>
    </location>
</feature>
<dbReference type="STRING" id="996342.SAMN05443551_2484"/>
<dbReference type="OrthoDB" id="9801785at2"/>
<keyword evidence="4" id="KW-1185">Reference proteome</keyword>
<dbReference type="Proteomes" id="UP000184221">
    <property type="component" value="Unassembled WGS sequence"/>
</dbReference>
<dbReference type="InterPro" id="IPR036291">
    <property type="entry name" value="NAD(P)-bd_dom_sf"/>
</dbReference>
<keyword evidence="1" id="KW-0520">NAD</keyword>
<reference evidence="3 4" key="1">
    <citation type="submission" date="2016-11" db="EMBL/GenBank/DDBJ databases">
        <authorList>
            <person name="Jaros S."/>
            <person name="Januszkiewicz K."/>
            <person name="Wedrychowicz H."/>
        </authorList>
    </citation>
    <scope>NUCLEOTIDE SEQUENCE [LARGE SCALE GENOMIC DNA]</scope>
    <source>
        <strain evidence="3 4">DSM 29431</strain>
    </source>
</reference>
<protein>
    <submittedName>
        <fullName evidence="3">UDP-glucuronate 4-epimerase</fullName>
    </submittedName>
</protein>
<accession>A0A1M5U4H6</accession>
<dbReference type="PRINTS" id="PR01713">
    <property type="entry name" value="NUCEPIMERASE"/>
</dbReference>
<evidence type="ECO:0000259" key="2">
    <source>
        <dbReference type="Pfam" id="PF01370"/>
    </source>
</evidence>
<evidence type="ECO:0000313" key="4">
    <source>
        <dbReference type="Proteomes" id="UP000184221"/>
    </source>
</evidence>
<dbReference type="SUPFAM" id="SSF51735">
    <property type="entry name" value="NAD(P)-binding Rossmann-fold domains"/>
    <property type="match status" value="1"/>
</dbReference>
<dbReference type="Gene3D" id="3.40.50.720">
    <property type="entry name" value="NAD(P)-binding Rossmann-like Domain"/>
    <property type="match status" value="1"/>
</dbReference>